<comment type="similarity">
    <text evidence="1 4">Belongs to the universal ribosomal protein uS10 family.</text>
</comment>
<dbReference type="FunFam" id="3.30.70.600:FF:000003">
    <property type="entry name" value="30S ribosomal protein S10"/>
    <property type="match status" value="1"/>
</dbReference>
<dbReference type="InterPro" id="IPR018268">
    <property type="entry name" value="Ribosomal_uS10_CS"/>
</dbReference>
<protein>
    <recommendedName>
        <fullName evidence="4">Small ribosomal subunit protein uS10</fullName>
    </recommendedName>
</protein>
<evidence type="ECO:0000256" key="3">
    <source>
        <dbReference type="ARBA" id="ARBA00023274"/>
    </source>
</evidence>
<gene>
    <name evidence="4" type="primary">rpsJ</name>
    <name evidence="6" type="ORF">UY92_C0009G0023</name>
</gene>
<dbReference type="AlphaFoldDB" id="A0A0G2B9T0"/>
<dbReference type="NCBIfam" id="TIGR01049">
    <property type="entry name" value="rpsJ_bact"/>
    <property type="match status" value="1"/>
</dbReference>
<keyword evidence="2 4" id="KW-0689">Ribosomal protein</keyword>
<dbReference type="GO" id="GO:1990904">
    <property type="term" value="C:ribonucleoprotein complex"/>
    <property type="evidence" value="ECO:0007669"/>
    <property type="project" value="UniProtKB-KW"/>
</dbReference>
<dbReference type="GO" id="GO:0000049">
    <property type="term" value="F:tRNA binding"/>
    <property type="evidence" value="ECO:0007669"/>
    <property type="project" value="UniProtKB-UniRule"/>
</dbReference>
<accession>A0A0G2B9T0</accession>
<sequence length="128" mass="14319">MFLNRISGMTPTDTTIKKADKDDAANAGPRVRIKIKAYDHKIIDTATKTIIDTAERNNVKVIGPVPLPTQISKYSVNRSTFVHKTAQEQYEMRTHKRLIDIISPSPKALDALMNLNLPSGVDVEIKMM</sequence>
<dbReference type="SUPFAM" id="SSF54999">
    <property type="entry name" value="Ribosomal protein S10"/>
    <property type="match status" value="1"/>
</dbReference>
<dbReference type="InterPro" id="IPR036838">
    <property type="entry name" value="Ribosomal_uS10_dom_sf"/>
</dbReference>
<comment type="function">
    <text evidence="4">Involved in the binding of tRNA to the ribosomes.</text>
</comment>
<dbReference type="Gene3D" id="3.30.70.600">
    <property type="entry name" value="Ribosomal protein S10 domain"/>
    <property type="match status" value="1"/>
</dbReference>
<name>A0A0G2B9T0_9BACT</name>
<evidence type="ECO:0000256" key="2">
    <source>
        <dbReference type="ARBA" id="ARBA00022980"/>
    </source>
</evidence>
<dbReference type="STRING" id="1619044.UY92_C0009G0023"/>
<comment type="caution">
    <text evidence="6">The sequence shown here is derived from an EMBL/GenBank/DDBJ whole genome shotgun (WGS) entry which is preliminary data.</text>
</comment>
<dbReference type="Pfam" id="PF00338">
    <property type="entry name" value="Ribosomal_S10"/>
    <property type="match status" value="1"/>
</dbReference>
<keyword evidence="3 4" id="KW-0687">Ribonucleoprotein</keyword>
<reference evidence="6 7" key="1">
    <citation type="journal article" date="2015" name="Nature">
        <title>rRNA introns, odd ribosomes, and small enigmatic genomes across a large radiation of phyla.</title>
        <authorList>
            <person name="Brown C.T."/>
            <person name="Hug L.A."/>
            <person name="Thomas B.C."/>
            <person name="Sharon I."/>
            <person name="Castelle C.J."/>
            <person name="Singh A."/>
            <person name="Wilkins M.J."/>
            <person name="Williams K.H."/>
            <person name="Banfield J.F."/>
        </authorList>
    </citation>
    <scope>NUCLEOTIDE SEQUENCE [LARGE SCALE GENOMIC DNA]</scope>
</reference>
<dbReference type="NCBIfam" id="NF001861">
    <property type="entry name" value="PRK00596.1"/>
    <property type="match status" value="1"/>
</dbReference>
<dbReference type="GO" id="GO:0006412">
    <property type="term" value="P:translation"/>
    <property type="evidence" value="ECO:0007669"/>
    <property type="project" value="UniProtKB-UniRule"/>
</dbReference>
<dbReference type="GO" id="GO:0003735">
    <property type="term" value="F:structural constituent of ribosome"/>
    <property type="evidence" value="ECO:0007669"/>
    <property type="project" value="InterPro"/>
</dbReference>
<organism evidence="6 7">
    <name type="scientific">Candidatus Magasanikbacteria bacterium GW2011_GWA2_56_11</name>
    <dbReference type="NCBI Taxonomy" id="1619044"/>
    <lineage>
        <taxon>Bacteria</taxon>
        <taxon>Candidatus Magasanikiibacteriota</taxon>
    </lineage>
</organism>
<comment type="subunit">
    <text evidence="4">Part of the 30S ribosomal subunit.</text>
</comment>
<dbReference type="PROSITE" id="PS00361">
    <property type="entry name" value="RIBOSOMAL_S10"/>
    <property type="match status" value="1"/>
</dbReference>
<evidence type="ECO:0000259" key="5">
    <source>
        <dbReference type="SMART" id="SM01403"/>
    </source>
</evidence>
<evidence type="ECO:0000256" key="4">
    <source>
        <dbReference type="HAMAP-Rule" id="MF_00508"/>
    </source>
</evidence>
<feature type="domain" description="Small ribosomal subunit protein uS10" evidence="5">
    <location>
        <begin position="32"/>
        <end position="126"/>
    </location>
</feature>
<evidence type="ECO:0000313" key="7">
    <source>
        <dbReference type="Proteomes" id="UP000033870"/>
    </source>
</evidence>
<proteinExistence type="inferred from homology"/>
<dbReference type="InterPro" id="IPR027486">
    <property type="entry name" value="Ribosomal_uS10_dom"/>
</dbReference>
<dbReference type="SMART" id="SM01403">
    <property type="entry name" value="Ribosomal_S10"/>
    <property type="match status" value="1"/>
</dbReference>
<evidence type="ECO:0000313" key="6">
    <source>
        <dbReference type="EMBL" id="KKW42219.1"/>
    </source>
</evidence>
<evidence type="ECO:0000256" key="1">
    <source>
        <dbReference type="ARBA" id="ARBA00007102"/>
    </source>
</evidence>
<dbReference type="Proteomes" id="UP000033870">
    <property type="component" value="Unassembled WGS sequence"/>
</dbReference>
<dbReference type="HAMAP" id="MF_00508">
    <property type="entry name" value="Ribosomal_uS10"/>
    <property type="match status" value="1"/>
</dbReference>
<dbReference type="InterPro" id="IPR001848">
    <property type="entry name" value="Ribosomal_uS10"/>
</dbReference>
<dbReference type="PRINTS" id="PR00971">
    <property type="entry name" value="RIBOSOMALS10"/>
</dbReference>
<dbReference type="GO" id="GO:0005840">
    <property type="term" value="C:ribosome"/>
    <property type="evidence" value="ECO:0007669"/>
    <property type="project" value="UniProtKB-KW"/>
</dbReference>
<dbReference type="PATRIC" id="fig|1619044.3.peg.676"/>
<dbReference type="EMBL" id="LCRX01000009">
    <property type="protein sequence ID" value="KKW42219.1"/>
    <property type="molecule type" value="Genomic_DNA"/>
</dbReference>
<dbReference type="PANTHER" id="PTHR11700">
    <property type="entry name" value="30S RIBOSOMAL PROTEIN S10 FAMILY MEMBER"/>
    <property type="match status" value="1"/>
</dbReference>